<evidence type="ECO:0000256" key="5">
    <source>
        <dbReference type="ARBA" id="ARBA00023004"/>
    </source>
</evidence>
<evidence type="ECO:0000313" key="9">
    <source>
        <dbReference type="EMBL" id="MEW9502137.1"/>
    </source>
</evidence>
<sequence>MKKVLMGLLFSLSLFLVACGGGDGASDSGSSADQMDPEKLYVGKCSSCHGGNLEGSSAPPLSDIGARLSYEEILDVLENGQGRMPGGMIKGEEAEGVAQWLSEKN</sequence>
<evidence type="ECO:0000256" key="3">
    <source>
        <dbReference type="ARBA" id="ARBA00022723"/>
    </source>
</evidence>
<keyword evidence="4" id="KW-0249">Electron transport</keyword>
<reference evidence="9 10" key="1">
    <citation type="journal article" date="1979" name="Int. J. Syst. Evol. Microbiol.">
        <title>Bacillus globisporus subsp. marinus subsp. nov.</title>
        <authorList>
            <person name="Liu H."/>
        </authorList>
    </citation>
    <scope>NUCLEOTIDE SEQUENCE [LARGE SCALE GENOMIC DNA]</scope>
    <source>
        <strain evidence="9 10">DSM 1297</strain>
    </source>
</reference>
<evidence type="ECO:0000256" key="1">
    <source>
        <dbReference type="ARBA" id="ARBA00022448"/>
    </source>
</evidence>
<dbReference type="PANTHER" id="PTHR37823:SF4">
    <property type="entry name" value="MENAQUINOL-CYTOCHROME C REDUCTASE CYTOCHROME B_C SUBUNIT"/>
    <property type="match status" value="1"/>
</dbReference>
<dbReference type="Proteomes" id="UP001556040">
    <property type="component" value="Unassembled WGS sequence"/>
</dbReference>
<dbReference type="EMBL" id="JBFMIA010000007">
    <property type="protein sequence ID" value="MEW9502137.1"/>
    <property type="molecule type" value="Genomic_DNA"/>
</dbReference>
<keyword evidence="10" id="KW-1185">Reference proteome</keyword>
<evidence type="ECO:0000256" key="7">
    <source>
        <dbReference type="SAM" id="SignalP"/>
    </source>
</evidence>
<keyword evidence="2 6" id="KW-0349">Heme</keyword>
<dbReference type="InterPro" id="IPR051811">
    <property type="entry name" value="Cytochrome_c550/c551-like"/>
</dbReference>
<name>A0ABV3Q4A3_9BACL</name>
<dbReference type="InterPro" id="IPR054782">
    <property type="entry name" value="Cytochro_C551"/>
</dbReference>
<dbReference type="InterPro" id="IPR012218">
    <property type="entry name" value="Cyt_c_BACSU-c550-type"/>
</dbReference>
<dbReference type="RefSeq" id="WP_367779624.1">
    <property type="nucleotide sequence ID" value="NZ_JBFMIA010000007.1"/>
</dbReference>
<keyword evidence="3 6" id="KW-0479">Metal-binding</keyword>
<keyword evidence="5 6" id="KW-0408">Iron</keyword>
<accession>A0ABV3Q4A3</accession>
<dbReference type="Gene3D" id="1.10.760.10">
    <property type="entry name" value="Cytochrome c-like domain"/>
    <property type="match status" value="1"/>
</dbReference>
<feature type="domain" description="Cytochrome c" evidence="8">
    <location>
        <begin position="32"/>
        <end position="105"/>
    </location>
</feature>
<evidence type="ECO:0000256" key="2">
    <source>
        <dbReference type="ARBA" id="ARBA00022617"/>
    </source>
</evidence>
<evidence type="ECO:0000256" key="6">
    <source>
        <dbReference type="PROSITE-ProRule" id="PRU00433"/>
    </source>
</evidence>
<protein>
    <submittedName>
        <fullName evidence="9">Cytochrome c551</fullName>
    </submittedName>
</protein>
<proteinExistence type="predicted"/>
<dbReference type="PROSITE" id="PS51257">
    <property type="entry name" value="PROKAR_LIPOPROTEIN"/>
    <property type="match status" value="1"/>
</dbReference>
<dbReference type="PROSITE" id="PS51007">
    <property type="entry name" value="CYTC"/>
    <property type="match status" value="1"/>
</dbReference>
<dbReference type="InterPro" id="IPR009056">
    <property type="entry name" value="Cyt_c-like_dom"/>
</dbReference>
<dbReference type="PANTHER" id="PTHR37823">
    <property type="entry name" value="CYTOCHROME C-553-LIKE"/>
    <property type="match status" value="1"/>
</dbReference>
<dbReference type="Pfam" id="PF13442">
    <property type="entry name" value="Cytochrome_CBB3"/>
    <property type="match status" value="1"/>
</dbReference>
<organism evidence="9 10">
    <name type="scientific">Jeotgalibacillus marinus</name>
    <dbReference type="NCBI Taxonomy" id="86667"/>
    <lineage>
        <taxon>Bacteria</taxon>
        <taxon>Bacillati</taxon>
        <taxon>Bacillota</taxon>
        <taxon>Bacilli</taxon>
        <taxon>Bacillales</taxon>
        <taxon>Caryophanaceae</taxon>
        <taxon>Jeotgalibacillus</taxon>
    </lineage>
</organism>
<comment type="caution">
    <text evidence="9">The sequence shown here is derived from an EMBL/GenBank/DDBJ whole genome shotgun (WGS) entry which is preliminary data.</text>
</comment>
<keyword evidence="1" id="KW-0813">Transport</keyword>
<evidence type="ECO:0000259" key="8">
    <source>
        <dbReference type="PROSITE" id="PS51007"/>
    </source>
</evidence>
<evidence type="ECO:0000256" key="4">
    <source>
        <dbReference type="ARBA" id="ARBA00022982"/>
    </source>
</evidence>
<feature type="signal peptide" evidence="7">
    <location>
        <begin position="1"/>
        <end position="18"/>
    </location>
</feature>
<dbReference type="SUPFAM" id="SSF46626">
    <property type="entry name" value="Cytochrome c"/>
    <property type="match status" value="1"/>
</dbReference>
<dbReference type="PIRSF" id="PIRSF000025">
    <property type="entry name" value="Cytc_Bsub_c550"/>
    <property type="match status" value="1"/>
</dbReference>
<dbReference type="NCBIfam" id="NF045774">
    <property type="entry name" value="cytochro_C551"/>
    <property type="match status" value="1"/>
</dbReference>
<feature type="chain" id="PRO_5047144110" evidence="7">
    <location>
        <begin position="19"/>
        <end position="105"/>
    </location>
</feature>
<keyword evidence="7" id="KW-0732">Signal</keyword>
<dbReference type="InterPro" id="IPR036909">
    <property type="entry name" value="Cyt_c-like_dom_sf"/>
</dbReference>
<evidence type="ECO:0000313" key="10">
    <source>
        <dbReference type="Proteomes" id="UP001556040"/>
    </source>
</evidence>
<gene>
    <name evidence="9" type="primary">cccB</name>
    <name evidence="9" type="ORF">AB1471_10045</name>
</gene>